<reference evidence="2" key="1">
    <citation type="submission" date="2022-09" db="EMBL/GenBank/DDBJ databases">
        <title>Maribacter litopenaei sp. nov., isolated from the intestinal tract of the Pacific White Shrimp, Litopenaeus vannamei.</title>
        <authorList>
            <person name="Kim S.Y."/>
            <person name="Hwang C.Y."/>
        </authorList>
    </citation>
    <scope>NUCLEOTIDE SEQUENCE</scope>
    <source>
        <strain evidence="2">HL-LV01</strain>
    </source>
</reference>
<dbReference type="EMBL" id="CP104205">
    <property type="protein sequence ID" value="UWX56156.1"/>
    <property type="molecule type" value="Genomic_DNA"/>
</dbReference>
<organism evidence="2 3">
    <name type="scientific">Maribacter litopenaei</name>
    <dbReference type="NCBI Taxonomy" id="2976127"/>
    <lineage>
        <taxon>Bacteria</taxon>
        <taxon>Pseudomonadati</taxon>
        <taxon>Bacteroidota</taxon>
        <taxon>Flavobacteriia</taxon>
        <taxon>Flavobacteriales</taxon>
        <taxon>Flavobacteriaceae</taxon>
        <taxon>Maribacter</taxon>
    </lineage>
</organism>
<gene>
    <name evidence="2" type="ORF">NYZ99_07690</name>
</gene>
<keyword evidence="3" id="KW-1185">Reference proteome</keyword>
<dbReference type="PANTHER" id="PTHR33490:SF6">
    <property type="entry name" value="SLL1049 PROTEIN"/>
    <property type="match status" value="1"/>
</dbReference>
<proteinExistence type="predicted"/>
<protein>
    <submittedName>
        <fullName evidence="2">Transglutaminase-like domain-containing protein</fullName>
    </submittedName>
</protein>
<dbReference type="PANTHER" id="PTHR33490">
    <property type="entry name" value="BLR5614 PROTEIN-RELATED"/>
    <property type="match status" value="1"/>
</dbReference>
<sequence length="231" mass="26652">MWKEYTVTYKSDNVYDNWVHDAYWQFLIIPVENETQKLLEFDFANSIHCINQYSINGFGFDTIKVHPKKKFKQISFEATFKVLKSNESTPNENNFAKIETSLNEINSLNFKIDFERYLRETSLTALPKQNKGIFKFESNTGIFENLLGLNHWSHSHLKYIAGVTNIASTLETILNQRSGVCQDFAHLFCAVCRHNQVPCRYVAGYLNHESGYLGNSQMHAWVEAFVPGSDG</sequence>
<dbReference type="InterPro" id="IPR002931">
    <property type="entry name" value="Transglutaminase-like"/>
</dbReference>
<dbReference type="Gene3D" id="3.10.620.30">
    <property type="match status" value="1"/>
</dbReference>
<evidence type="ECO:0000259" key="1">
    <source>
        <dbReference type="SMART" id="SM00460"/>
    </source>
</evidence>
<evidence type="ECO:0000313" key="3">
    <source>
        <dbReference type="Proteomes" id="UP001059209"/>
    </source>
</evidence>
<dbReference type="Pfam" id="PF01841">
    <property type="entry name" value="Transglut_core"/>
    <property type="match status" value="1"/>
</dbReference>
<evidence type="ECO:0000313" key="2">
    <source>
        <dbReference type="EMBL" id="UWX56156.1"/>
    </source>
</evidence>
<name>A0ABY5YAT1_9FLAO</name>
<feature type="domain" description="Transglutaminase-like" evidence="1">
    <location>
        <begin position="173"/>
        <end position="230"/>
    </location>
</feature>
<dbReference type="RefSeq" id="WP_260574729.1">
    <property type="nucleotide sequence ID" value="NZ_CP104205.1"/>
</dbReference>
<dbReference type="SMART" id="SM00460">
    <property type="entry name" value="TGc"/>
    <property type="match status" value="1"/>
</dbReference>
<accession>A0ABY5YAT1</accession>
<dbReference type="SUPFAM" id="SSF54001">
    <property type="entry name" value="Cysteine proteinases"/>
    <property type="match status" value="1"/>
</dbReference>
<dbReference type="Proteomes" id="UP001059209">
    <property type="component" value="Chromosome"/>
</dbReference>
<dbReference type="InterPro" id="IPR038765">
    <property type="entry name" value="Papain-like_cys_pep_sf"/>
</dbReference>